<evidence type="ECO:0000313" key="4">
    <source>
        <dbReference type="Proteomes" id="UP001336250"/>
    </source>
</evidence>
<feature type="chain" id="PRO_5043880656" evidence="1">
    <location>
        <begin position="23"/>
        <end position="183"/>
    </location>
</feature>
<dbReference type="EMBL" id="JAZIBG010000048">
    <property type="protein sequence ID" value="MEF7616710.1"/>
    <property type="molecule type" value="Genomic_DNA"/>
</dbReference>
<evidence type="ECO:0000256" key="1">
    <source>
        <dbReference type="SAM" id="SignalP"/>
    </source>
</evidence>
<sequence>MKSSLIAAAAAALTLTASLAQATVINSAYTPLGNDAWLVDFTILNDGTPASFAGFTIDLPNATNLVLVASPSTWDSMVFQPDAGLADDGFFDSFVLDAANSLAAGQSLGGFKVSFTYTAGATPGALPFIINSENFTPLFAGTTTVTAVPEPATALMAAFGLGLLGLRAARTRTADRKTTEVTA</sequence>
<accession>A0AAW9QHI1</accession>
<dbReference type="RefSeq" id="WP_332292271.1">
    <property type="nucleotide sequence ID" value="NZ_JAZIBG010000048.1"/>
</dbReference>
<keyword evidence="4" id="KW-1185">Reference proteome</keyword>
<dbReference type="Proteomes" id="UP001336250">
    <property type="component" value="Unassembled WGS sequence"/>
</dbReference>
<evidence type="ECO:0000259" key="2">
    <source>
        <dbReference type="Pfam" id="PF07589"/>
    </source>
</evidence>
<dbReference type="AlphaFoldDB" id="A0AAW9QHI1"/>
<organism evidence="3 4">
    <name type="scientific">Aquincola agrisoli</name>
    <dbReference type="NCBI Taxonomy" id="3119538"/>
    <lineage>
        <taxon>Bacteria</taxon>
        <taxon>Pseudomonadati</taxon>
        <taxon>Pseudomonadota</taxon>
        <taxon>Betaproteobacteria</taxon>
        <taxon>Burkholderiales</taxon>
        <taxon>Sphaerotilaceae</taxon>
        <taxon>Aquincola</taxon>
    </lineage>
</organism>
<dbReference type="InterPro" id="IPR013424">
    <property type="entry name" value="Ice-binding_C"/>
</dbReference>
<reference evidence="3 4" key="1">
    <citation type="submission" date="2024-02" db="EMBL/GenBank/DDBJ databases">
        <title>Genome sequence of Aquincola sp. MAHUQ-54.</title>
        <authorList>
            <person name="Huq M.A."/>
        </authorList>
    </citation>
    <scope>NUCLEOTIDE SEQUENCE [LARGE SCALE GENOMIC DNA]</scope>
    <source>
        <strain evidence="3 4">MAHUQ-54</strain>
    </source>
</reference>
<evidence type="ECO:0000313" key="3">
    <source>
        <dbReference type="EMBL" id="MEF7616710.1"/>
    </source>
</evidence>
<gene>
    <name evidence="3" type="ORF">V4F39_22540</name>
</gene>
<feature type="signal peptide" evidence="1">
    <location>
        <begin position="1"/>
        <end position="22"/>
    </location>
</feature>
<keyword evidence="1" id="KW-0732">Signal</keyword>
<name>A0AAW9QHI1_9BURK</name>
<feature type="domain" description="Ice-binding protein C-terminal" evidence="2">
    <location>
        <begin position="147"/>
        <end position="172"/>
    </location>
</feature>
<proteinExistence type="predicted"/>
<comment type="caution">
    <text evidence="3">The sequence shown here is derived from an EMBL/GenBank/DDBJ whole genome shotgun (WGS) entry which is preliminary data.</text>
</comment>
<protein>
    <submittedName>
        <fullName evidence="3">PEP-CTERM sorting domain-containing protein</fullName>
    </submittedName>
</protein>
<dbReference type="Pfam" id="PF07589">
    <property type="entry name" value="PEP-CTERM"/>
    <property type="match status" value="1"/>
</dbReference>